<proteinExistence type="predicted"/>
<protein>
    <submittedName>
        <fullName evidence="1">SipW-cognate class signal peptide</fullName>
    </submittedName>
</protein>
<name>A0A1H2AZF1_9MICC</name>
<reference evidence="2" key="1">
    <citation type="submission" date="2016-10" db="EMBL/GenBank/DDBJ databases">
        <authorList>
            <person name="Varghese N."/>
            <person name="Submissions S."/>
        </authorList>
    </citation>
    <scope>NUCLEOTIDE SEQUENCE [LARGE SCALE GENOMIC DNA]</scope>
    <source>
        <strain evidence="2">IMMIB L-1606</strain>
    </source>
</reference>
<evidence type="ECO:0000313" key="1">
    <source>
        <dbReference type="EMBL" id="SDT51385.1"/>
    </source>
</evidence>
<sequence>MRIKRSLQAAALVAAAVLLGLLTVQGSYALWNATTSAAPGTVSAASFDMAMTTVNTGQTTNMTLANGTAATLTLSPAGTLGPGTPVYGGVQVTNNTNAGGQFNTVITAGQPTIANVRGGTLASYISVTAKLATSTAECSNGTGFTAIGAGGLASPTVAKNGFTIFCFQASLSSAAPASVKGQAVNITLPLTARQCGVSGGC</sequence>
<dbReference type="RefSeq" id="WP_091722319.1">
    <property type="nucleotide sequence ID" value="NZ_LT629779.1"/>
</dbReference>
<dbReference type="EMBL" id="LT629779">
    <property type="protein sequence ID" value="SDT51385.1"/>
    <property type="molecule type" value="Genomic_DNA"/>
</dbReference>
<organism evidence="1 2">
    <name type="scientific">Pseudarthrobacter equi</name>
    <dbReference type="NCBI Taxonomy" id="728066"/>
    <lineage>
        <taxon>Bacteria</taxon>
        <taxon>Bacillati</taxon>
        <taxon>Actinomycetota</taxon>
        <taxon>Actinomycetes</taxon>
        <taxon>Micrococcales</taxon>
        <taxon>Micrococcaceae</taxon>
        <taxon>Pseudarthrobacter</taxon>
    </lineage>
</organism>
<dbReference type="AlphaFoldDB" id="A0A1H2AZF1"/>
<accession>A0A1H2AZF1</accession>
<evidence type="ECO:0000313" key="2">
    <source>
        <dbReference type="Proteomes" id="UP000198751"/>
    </source>
</evidence>
<dbReference type="OrthoDB" id="4951220at2"/>
<dbReference type="Proteomes" id="UP000198751">
    <property type="component" value="Chromosome I"/>
</dbReference>
<keyword evidence="2" id="KW-1185">Reference proteome</keyword>
<gene>
    <name evidence="1" type="ORF">SAMN04489743_3316</name>
</gene>